<gene>
    <name evidence="3" type="ORF">SVUK_LOCUS2223</name>
</gene>
<dbReference type="InterPro" id="IPR057437">
    <property type="entry name" value="PIF1/LRR1_PH"/>
</dbReference>
<evidence type="ECO:0000313" key="4">
    <source>
        <dbReference type="Proteomes" id="UP000270094"/>
    </source>
</evidence>
<evidence type="ECO:0000259" key="2">
    <source>
        <dbReference type="Pfam" id="PF25344"/>
    </source>
</evidence>
<dbReference type="AlphaFoldDB" id="A0A3P7K7A4"/>
<reference evidence="3 4" key="1">
    <citation type="submission" date="2018-11" db="EMBL/GenBank/DDBJ databases">
        <authorList>
            <consortium name="Pathogen Informatics"/>
        </authorList>
    </citation>
    <scope>NUCLEOTIDE SEQUENCE [LARGE SCALE GENOMIC DNA]</scope>
</reference>
<sequence length="167" mass="18983">MSFGFHTKEDGIWRIVKGEHMCYYEPNLDSDSHISDEGRLCQQLFFEEQVHLLVALKELFEWPSLYRRGIAAVLRLDHLATSQIVLQVELGSTSGGRPAVASYNLLECVIHQKNAAQGRASIEVPERKLVVQLSNCAPRKLNVFLKTLQAKLDIMASQTKRELKGYR</sequence>
<feature type="non-terminal residue" evidence="3">
    <location>
        <position position="167"/>
    </location>
</feature>
<feature type="domain" description="PIF1/LRR1 pleckstrin homology" evidence="2">
    <location>
        <begin position="84"/>
        <end position="153"/>
    </location>
</feature>
<proteinExistence type="predicted"/>
<name>A0A3P7K7A4_STRVU</name>
<dbReference type="Pfam" id="PF25344">
    <property type="entry name" value="PH_LRR1"/>
    <property type="match status" value="1"/>
</dbReference>
<organism evidence="3 4">
    <name type="scientific">Strongylus vulgaris</name>
    <name type="common">Blood worm</name>
    <dbReference type="NCBI Taxonomy" id="40348"/>
    <lineage>
        <taxon>Eukaryota</taxon>
        <taxon>Metazoa</taxon>
        <taxon>Ecdysozoa</taxon>
        <taxon>Nematoda</taxon>
        <taxon>Chromadorea</taxon>
        <taxon>Rhabditida</taxon>
        <taxon>Rhabditina</taxon>
        <taxon>Rhabditomorpha</taxon>
        <taxon>Strongyloidea</taxon>
        <taxon>Strongylidae</taxon>
        <taxon>Strongylus</taxon>
    </lineage>
</organism>
<evidence type="ECO:0000313" key="3">
    <source>
        <dbReference type="EMBL" id="VDM67225.1"/>
    </source>
</evidence>
<evidence type="ECO:0000256" key="1">
    <source>
        <dbReference type="ARBA" id="ARBA00023242"/>
    </source>
</evidence>
<dbReference type="Proteomes" id="UP000270094">
    <property type="component" value="Unassembled WGS sequence"/>
</dbReference>
<dbReference type="OrthoDB" id="5831858at2759"/>
<dbReference type="EMBL" id="UYYB01004923">
    <property type="protein sequence ID" value="VDM67225.1"/>
    <property type="molecule type" value="Genomic_DNA"/>
</dbReference>
<keyword evidence="4" id="KW-1185">Reference proteome</keyword>
<protein>
    <recommendedName>
        <fullName evidence="2">PIF1/LRR1 pleckstrin homology domain-containing protein</fullName>
    </recommendedName>
</protein>
<accession>A0A3P7K7A4</accession>
<keyword evidence="1" id="KW-0539">Nucleus</keyword>